<keyword evidence="1" id="KW-1133">Transmembrane helix</keyword>
<organism evidence="2 3">
    <name type="scientific">[Myrmecia] bisecta</name>
    <dbReference type="NCBI Taxonomy" id="41462"/>
    <lineage>
        <taxon>Eukaryota</taxon>
        <taxon>Viridiplantae</taxon>
        <taxon>Chlorophyta</taxon>
        <taxon>core chlorophytes</taxon>
        <taxon>Trebouxiophyceae</taxon>
        <taxon>Trebouxiales</taxon>
        <taxon>Trebouxiaceae</taxon>
        <taxon>Myrmecia</taxon>
    </lineage>
</organism>
<gene>
    <name evidence="2" type="ORF">WJX72_005976</name>
</gene>
<dbReference type="Proteomes" id="UP001489004">
    <property type="component" value="Unassembled WGS sequence"/>
</dbReference>
<feature type="transmembrane region" description="Helical" evidence="1">
    <location>
        <begin position="74"/>
        <end position="96"/>
    </location>
</feature>
<keyword evidence="1" id="KW-0472">Membrane</keyword>
<name>A0AAW1PGH6_9CHLO</name>
<dbReference type="EMBL" id="JALJOR010000012">
    <property type="protein sequence ID" value="KAK9807682.1"/>
    <property type="molecule type" value="Genomic_DNA"/>
</dbReference>
<keyword evidence="3" id="KW-1185">Reference proteome</keyword>
<accession>A0AAW1PGH6</accession>
<feature type="transmembrane region" description="Helical" evidence="1">
    <location>
        <begin position="144"/>
        <end position="171"/>
    </location>
</feature>
<protein>
    <submittedName>
        <fullName evidence="2">Uncharacterized protein</fullName>
    </submittedName>
</protein>
<reference evidence="2 3" key="1">
    <citation type="journal article" date="2024" name="Nat. Commun.">
        <title>Phylogenomics reveals the evolutionary origins of lichenization in chlorophyte algae.</title>
        <authorList>
            <person name="Puginier C."/>
            <person name="Libourel C."/>
            <person name="Otte J."/>
            <person name="Skaloud P."/>
            <person name="Haon M."/>
            <person name="Grisel S."/>
            <person name="Petersen M."/>
            <person name="Berrin J.G."/>
            <person name="Delaux P.M."/>
            <person name="Dal Grande F."/>
            <person name="Keller J."/>
        </authorList>
    </citation>
    <scope>NUCLEOTIDE SEQUENCE [LARGE SCALE GENOMIC DNA]</scope>
    <source>
        <strain evidence="2 3">SAG 2043</strain>
    </source>
</reference>
<feature type="transmembrane region" description="Helical" evidence="1">
    <location>
        <begin position="102"/>
        <end position="123"/>
    </location>
</feature>
<comment type="caution">
    <text evidence="2">The sequence shown here is derived from an EMBL/GenBank/DDBJ whole genome shotgun (WGS) entry which is preliminary data.</text>
</comment>
<feature type="transmembrane region" description="Helical" evidence="1">
    <location>
        <begin position="245"/>
        <end position="262"/>
    </location>
</feature>
<proteinExistence type="predicted"/>
<evidence type="ECO:0000256" key="1">
    <source>
        <dbReference type="SAM" id="Phobius"/>
    </source>
</evidence>
<evidence type="ECO:0000313" key="2">
    <source>
        <dbReference type="EMBL" id="KAK9807682.1"/>
    </source>
</evidence>
<keyword evidence="1" id="KW-0812">Transmembrane</keyword>
<evidence type="ECO:0000313" key="3">
    <source>
        <dbReference type="Proteomes" id="UP001489004"/>
    </source>
</evidence>
<sequence length="319" mass="35034">MMETRSASLAALREELAISSESVSDASLSQAMERALQAMVPSGQPLQGLQQQDVARLVLHRNLLGPPRAARADIVLNITHAIAMLFGFVRFCWTVPALCLQLPFWLMALGLLPMCAVPLWVILHRPHFHARHRASMMSGLRFVRNVYITFTMAHMARPCTFSAFGAIFLLALLPGTVTENMAEGNLLVRHLVGDVFGVLTLVVANQNWGLSRTCCQNLPKTGILGLFAPVVGSSWGSAVPCQQQVVAVQLLTAIVGPSLFAWRRERTMRQQFLRERRAKAAAKGKARAPAFVVLPPARRFGALSLRQRYAPAGHRSTTP</sequence>
<dbReference type="AlphaFoldDB" id="A0AAW1PGH6"/>